<name>A0AAD7BNU8_MYCRO</name>
<evidence type="ECO:0000313" key="2">
    <source>
        <dbReference type="Proteomes" id="UP001221757"/>
    </source>
</evidence>
<comment type="caution">
    <text evidence="1">The sequence shown here is derived from an EMBL/GenBank/DDBJ whole genome shotgun (WGS) entry which is preliminary data.</text>
</comment>
<dbReference type="Proteomes" id="UP001221757">
    <property type="component" value="Unassembled WGS sequence"/>
</dbReference>
<protein>
    <submittedName>
        <fullName evidence="1">Uncharacterized protein</fullName>
    </submittedName>
</protein>
<dbReference type="EMBL" id="JARKIE010000582">
    <property type="protein sequence ID" value="KAJ7626494.1"/>
    <property type="molecule type" value="Genomic_DNA"/>
</dbReference>
<dbReference type="AlphaFoldDB" id="A0AAD7BNU8"/>
<evidence type="ECO:0000313" key="1">
    <source>
        <dbReference type="EMBL" id="KAJ7626494.1"/>
    </source>
</evidence>
<gene>
    <name evidence="1" type="ORF">B0H17DRAFT_1151004</name>
</gene>
<organism evidence="1 2">
    <name type="scientific">Mycena rosella</name>
    <name type="common">Pink bonnet</name>
    <name type="synonym">Agaricus rosellus</name>
    <dbReference type="NCBI Taxonomy" id="1033263"/>
    <lineage>
        <taxon>Eukaryota</taxon>
        <taxon>Fungi</taxon>
        <taxon>Dikarya</taxon>
        <taxon>Basidiomycota</taxon>
        <taxon>Agaricomycotina</taxon>
        <taxon>Agaricomycetes</taxon>
        <taxon>Agaricomycetidae</taxon>
        <taxon>Agaricales</taxon>
        <taxon>Marasmiineae</taxon>
        <taxon>Mycenaceae</taxon>
        <taxon>Mycena</taxon>
    </lineage>
</organism>
<proteinExistence type="predicted"/>
<accession>A0AAD7BNU8</accession>
<keyword evidence="2" id="KW-1185">Reference proteome</keyword>
<reference evidence="1" key="1">
    <citation type="submission" date="2023-03" db="EMBL/GenBank/DDBJ databases">
        <title>Massive genome expansion in bonnet fungi (Mycena s.s.) driven by repeated elements and novel gene families across ecological guilds.</title>
        <authorList>
            <consortium name="Lawrence Berkeley National Laboratory"/>
            <person name="Harder C.B."/>
            <person name="Miyauchi S."/>
            <person name="Viragh M."/>
            <person name="Kuo A."/>
            <person name="Thoen E."/>
            <person name="Andreopoulos B."/>
            <person name="Lu D."/>
            <person name="Skrede I."/>
            <person name="Drula E."/>
            <person name="Henrissat B."/>
            <person name="Morin E."/>
            <person name="Kohler A."/>
            <person name="Barry K."/>
            <person name="LaButti K."/>
            <person name="Morin E."/>
            <person name="Salamov A."/>
            <person name="Lipzen A."/>
            <person name="Mereny Z."/>
            <person name="Hegedus B."/>
            <person name="Baldrian P."/>
            <person name="Stursova M."/>
            <person name="Weitz H."/>
            <person name="Taylor A."/>
            <person name="Grigoriev I.V."/>
            <person name="Nagy L.G."/>
            <person name="Martin F."/>
            <person name="Kauserud H."/>
        </authorList>
    </citation>
    <scope>NUCLEOTIDE SEQUENCE</scope>
    <source>
        <strain evidence="1">CBHHK067</strain>
    </source>
</reference>
<sequence>MPDNCLAEQLKPVMLMTVWLDFAKVSGAPMRLDKQIRPARANFNPTPTPVGDGWRPNMRAPFKQCLQNIPSGTVMWMSDSGGLAREGWSGPNQRLLVAVKNVLELLGKSWGNSTKKLGELALHQEKVGGNQHSPNFFWPLKVALKGGEYQKDT</sequence>